<keyword evidence="3 11" id="KW-0479">Metal-binding</keyword>
<sequence>MICTIALPVPLRRSFDYLLPEGLQTQVGCRVKVPFRSGDKIGLVIDVKTTSEFDLNKLKAVNEILDDAPIITPQLLQLFQWASAYYHHPIGDVIAQAIPTLLKQGEPDSLKPLSAWQLTAAGQDATQQDFSRSPKQLAAWALLKGKPLTSAELTTADVTSATLNALAKKNLAEKIPQQPQYQNNWPEQFSLQQQKPELNTEQAIAVAAISNKEAFGCYLLEGVTGSGKTEVYLNLIEHVLEQGKQALVLVPEIGLTPQTVSRFKARFNVPIFMVHSELTDRERLDTWLHGRAGSAAIVIGTRSAIFTPMLKPGIIIIDEEHDTSFKQQDFFRYHARDLAVMRAMREKIPIVLGSATPSLESLNNALSNKYHHLSLKERAGNAQHARHYLQDIKNVRLNSGLSPQLIELMHKHLKQGNQVMLFLNRRGYAPALLCHECGWLAKCQRCDAFYTWHQSDNAMICHHCNSHRPVPHQCEDCGSTQLLGAGVGTEQLEETLAEVFSQYKAVRIDRDSTRRKGSLENYLDGIQSGEYQILIGTQMLAKGHHFPDVTLVGILDVDSSLFSSDFRAAEKLAQLFTQVAGRAGRASKPGQVVLQSHHPDHYLLQDLVNNGYQDFARSALSERQDALLPPFSFQALFRAEATYANMPETFLQQVKQIFSGYTEQYKQIELIGPMPAIMERRAGKYRFQLLIQAPNRALIAGLLSSCMEQVEKLKSGIKVRWSLDIDPTDFI</sequence>
<dbReference type="InterPro" id="IPR041236">
    <property type="entry name" value="PriA_C"/>
</dbReference>
<evidence type="ECO:0000313" key="15">
    <source>
        <dbReference type="Proteomes" id="UP001201273"/>
    </source>
</evidence>
<organism evidence="14 15">
    <name type="scientific">Motilimonas cestriensis</name>
    <dbReference type="NCBI Taxonomy" id="2742685"/>
    <lineage>
        <taxon>Bacteria</taxon>
        <taxon>Pseudomonadati</taxon>
        <taxon>Pseudomonadota</taxon>
        <taxon>Gammaproteobacteria</taxon>
        <taxon>Alteromonadales</taxon>
        <taxon>Alteromonadales genera incertae sedis</taxon>
        <taxon>Motilimonas</taxon>
    </lineage>
</organism>
<comment type="similarity">
    <text evidence="11">Belongs to the helicase family. PriA subfamily.</text>
</comment>
<dbReference type="Pfam" id="PF17764">
    <property type="entry name" value="PriA_3primeBD"/>
    <property type="match status" value="1"/>
</dbReference>
<feature type="binding site" evidence="11">
    <location>
        <position position="477"/>
    </location>
    <ligand>
        <name>Zn(2+)</name>
        <dbReference type="ChEBI" id="CHEBI:29105"/>
        <label>1</label>
    </ligand>
</feature>
<evidence type="ECO:0000256" key="8">
    <source>
        <dbReference type="ARBA" id="ARBA00022840"/>
    </source>
</evidence>
<evidence type="ECO:0000256" key="7">
    <source>
        <dbReference type="ARBA" id="ARBA00022833"/>
    </source>
</evidence>
<keyword evidence="5 11" id="KW-0378">Hydrolase</keyword>
<evidence type="ECO:0000256" key="4">
    <source>
        <dbReference type="ARBA" id="ARBA00022741"/>
    </source>
</evidence>
<evidence type="ECO:0000259" key="13">
    <source>
        <dbReference type="PROSITE" id="PS51194"/>
    </source>
</evidence>
<dbReference type="InterPro" id="IPR014001">
    <property type="entry name" value="Helicase_ATP-bd"/>
</dbReference>
<dbReference type="Pfam" id="PF00271">
    <property type="entry name" value="Helicase_C"/>
    <property type="match status" value="1"/>
</dbReference>
<gene>
    <name evidence="11 14" type="primary">priA</name>
    <name evidence="14" type="ORF">K6Y31_09185</name>
</gene>
<dbReference type="InterPro" id="IPR011545">
    <property type="entry name" value="DEAD/DEAH_box_helicase_dom"/>
</dbReference>
<comment type="function">
    <text evidence="11">Initiates the restart of stalled replication forks, which reloads the replicative helicase on sites other than the origin of replication. Recognizes and binds to abandoned replication forks and remodels them to uncover a helicase loading site. Promotes assembly of the primosome at these replication forks.</text>
</comment>
<dbReference type="NCBIfam" id="NF004067">
    <property type="entry name" value="PRK05580.1-4"/>
    <property type="match status" value="1"/>
</dbReference>
<dbReference type="PROSITE" id="PS51194">
    <property type="entry name" value="HELICASE_CTER"/>
    <property type="match status" value="1"/>
</dbReference>
<keyword evidence="9 11" id="KW-0238">DNA-binding</keyword>
<dbReference type="PANTHER" id="PTHR30580:SF0">
    <property type="entry name" value="PRIMOSOMAL PROTEIN N"/>
    <property type="match status" value="1"/>
</dbReference>
<dbReference type="SMART" id="SM00487">
    <property type="entry name" value="DEXDc"/>
    <property type="match status" value="1"/>
</dbReference>
<feature type="binding site" evidence="11">
    <location>
        <position position="437"/>
    </location>
    <ligand>
        <name>Zn(2+)</name>
        <dbReference type="ChEBI" id="CHEBI:29105"/>
        <label>1</label>
    </ligand>
</feature>
<evidence type="ECO:0000256" key="2">
    <source>
        <dbReference type="ARBA" id="ARBA00022705"/>
    </source>
</evidence>
<keyword evidence="6 11" id="KW-0347">Helicase</keyword>
<dbReference type="GO" id="GO:0016787">
    <property type="term" value="F:hydrolase activity"/>
    <property type="evidence" value="ECO:0007669"/>
    <property type="project" value="UniProtKB-KW"/>
</dbReference>
<feature type="domain" description="Helicase C-terminal" evidence="13">
    <location>
        <begin position="469"/>
        <end position="628"/>
    </location>
</feature>
<feature type="binding site" evidence="11">
    <location>
        <position position="446"/>
    </location>
    <ligand>
        <name>Zn(2+)</name>
        <dbReference type="ChEBI" id="CHEBI:29105"/>
        <label>2</label>
    </ligand>
</feature>
<keyword evidence="15" id="KW-1185">Reference proteome</keyword>
<protein>
    <recommendedName>
        <fullName evidence="11">Replication restart protein PriA</fullName>
    </recommendedName>
    <alternativeName>
        <fullName evidence="11">ATP-dependent DNA helicase PriA</fullName>
        <ecNumber evidence="11">5.6.2.4</ecNumber>
    </alternativeName>
    <alternativeName>
        <fullName evidence="11">DNA 3'-5' helicase PriA</fullName>
    </alternativeName>
</protein>
<name>A0ABS8W904_9GAMM</name>
<evidence type="ECO:0000256" key="10">
    <source>
        <dbReference type="ARBA" id="ARBA00023235"/>
    </source>
</evidence>
<dbReference type="InterPro" id="IPR027417">
    <property type="entry name" value="P-loop_NTPase"/>
</dbReference>
<proteinExistence type="inferred from homology"/>
<feature type="binding site" evidence="11">
    <location>
        <position position="443"/>
    </location>
    <ligand>
        <name>Zn(2+)</name>
        <dbReference type="ChEBI" id="CHEBI:29105"/>
        <label>2</label>
    </ligand>
</feature>
<comment type="catalytic activity">
    <reaction evidence="11">
        <text>ATP + H2O = ADP + phosphate + H(+)</text>
        <dbReference type="Rhea" id="RHEA:13065"/>
        <dbReference type="ChEBI" id="CHEBI:15377"/>
        <dbReference type="ChEBI" id="CHEBI:15378"/>
        <dbReference type="ChEBI" id="CHEBI:30616"/>
        <dbReference type="ChEBI" id="CHEBI:43474"/>
        <dbReference type="ChEBI" id="CHEBI:456216"/>
        <dbReference type="EC" id="5.6.2.4"/>
    </reaction>
</comment>
<evidence type="ECO:0000256" key="9">
    <source>
        <dbReference type="ARBA" id="ARBA00023125"/>
    </source>
</evidence>
<dbReference type="CDD" id="cd17929">
    <property type="entry name" value="DEXHc_priA"/>
    <property type="match status" value="1"/>
</dbReference>
<dbReference type="NCBIfam" id="TIGR00595">
    <property type="entry name" value="priA"/>
    <property type="match status" value="1"/>
</dbReference>
<comment type="catalytic activity">
    <reaction evidence="11">
        <text>Couples ATP hydrolysis with the unwinding of duplex DNA by translocating in the 3'-5' direction.</text>
        <dbReference type="EC" id="5.6.2.4"/>
    </reaction>
</comment>
<dbReference type="EMBL" id="JAIMJA010000008">
    <property type="protein sequence ID" value="MCE2594988.1"/>
    <property type="molecule type" value="Genomic_DNA"/>
</dbReference>
<feature type="binding site" evidence="11">
    <location>
        <position position="464"/>
    </location>
    <ligand>
        <name>Zn(2+)</name>
        <dbReference type="ChEBI" id="CHEBI:29105"/>
        <label>2</label>
    </ligand>
</feature>
<dbReference type="InterPro" id="IPR048949">
    <property type="entry name" value="WHD_PriA"/>
</dbReference>
<keyword evidence="10 11" id="KW-0413">Isomerase</keyword>
<keyword evidence="7 11" id="KW-0862">Zinc</keyword>
<dbReference type="Pfam" id="PF18074">
    <property type="entry name" value="PriA_C"/>
    <property type="match status" value="1"/>
</dbReference>
<comment type="subunit">
    <text evidence="11">Component of the replication restart primosome.</text>
</comment>
<feature type="binding site" evidence="11">
    <location>
        <position position="461"/>
    </location>
    <ligand>
        <name>Zn(2+)</name>
        <dbReference type="ChEBI" id="CHEBI:29105"/>
        <label>2</label>
    </ligand>
</feature>
<evidence type="ECO:0000313" key="14">
    <source>
        <dbReference type="EMBL" id="MCE2594988.1"/>
    </source>
</evidence>
<dbReference type="InterPro" id="IPR005259">
    <property type="entry name" value="PriA"/>
</dbReference>
<dbReference type="InterPro" id="IPR001650">
    <property type="entry name" value="Helicase_C-like"/>
</dbReference>
<evidence type="ECO:0000256" key="1">
    <source>
        <dbReference type="ARBA" id="ARBA00022515"/>
    </source>
</evidence>
<dbReference type="SUPFAM" id="SSF52540">
    <property type="entry name" value="P-loop containing nucleoside triphosphate hydrolases"/>
    <property type="match status" value="2"/>
</dbReference>
<dbReference type="Proteomes" id="UP001201273">
    <property type="component" value="Unassembled WGS sequence"/>
</dbReference>
<keyword evidence="4 11" id="KW-0547">Nucleotide-binding</keyword>
<evidence type="ECO:0000256" key="5">
    <source>
        <dbReference type="ARBA" id="ARBA00022801"/>
    </source>
</evidence>
<dbReference type="CDD" id="cd18804">
    <property type="entry name" value="SF2_C_priA"/>
    <property type="match status" value="1"/>
</dbReference>
<evidence type="ECO:0000259" key="12">
    <source>
        <dbReference type="PROSITE" id="PS51192"/>
    </source>
</evidence>
<keyword evidence="1 11" id="KW-0639">Primosome</keyword>
<evidence type="ECO:0000256" key="3">
    <source>
        <dbReference type="ARBA" id="ARBA00022723"/>
    </source>
</evidence>
<dbReference type="Pfam" id="PF18319">
    <property type="entry name" value="Zn_ribbon_PriA"/>
    <property type="match status" value="1"/>
</dbReference>
<keyword evidence="8 11" id="KW-0067">ATP-binding</keyword>
<dbReference type="SMART" id="SM00490">
    <property type="entry name" value="HELICc"/>
    <property type="match status" value="1"/>
</dbReference>
<comment type="cofactor">
    <cofactor evidence="11">
        <name>Zn(2+)</name>
        <dbReference type="ChEBI" id="CHEBI:29105"/>
    </cofactor>
    <text evidence="11">Binds 2 zinc ions per subunit.</text>
</comment>
<reference evidence="14 15" key="1">
    <citation type="journal article" date="2022" name="Environ. Microbiol. Rep.">
        <title>Eco-phylogenetic analyses reveal divergent evolution of vitamin B12 metabolism in the marine bacterial family 'Psychromonadaceae'.</title>
        <authorList>
            <person name="Jin X."/>
            <person name="Yang Y."/>
            <person name="Cao H."/>
            <person name="Gao B."/>
            <person name="Zhao Z."/>
        </authorList>
    </citation>
    <scope>NUCLEOTIDE SEQUENCE [LARGE SCALE GENOMIC DNA]</scope>
    <source>
        <strain evidence="14 15">MKS20</strain>
    </source>
</reference>
<dbReference type="Pfam" id="PF21213">
    <property type="entry name" value="WHD_PriA"/>
    <property type="match status" value="1"/>
</dbReference>
<dbReference type="HAMAP" id="MF_00983">
    <property type="entry name" value="PriA"/>
    <property type="match status" value="1"/>
</dbReference>
<feature type="binding site" evidence="11">
    <location>
        <position position="474"/>
    </location>
    <ligand>
        <name>Zn(2+)</name>
        <dbReference type="ChEBI" id="CHEBI:29105"/>
        <label>1</label>
    </ligand>
</feature>
<keyword evidence="2 11" id="KW-0235">DNA replication</keyword>
<accession>A0ABS8W904</accession>
<dbReference type="InterPro" id="IPR040498">
    <property type="entry name" value="PriA_CRR"/>
</dbReference>
<evidence type="ECO:0000256" key="11">
    <source>
        <dbReference type="HAMAP-Rule" id="MF_00983"/>
    </source>
</evidence>
<dbReference type="EC" id="5.6.2.4" evidence="11"/>
<dbReference type="PROSITE" id="PS51192">
    <property type="entry name" value="HELICASE_ATP_BIND_1"/>
    <property type="match status" value="1"/>
</dbReference>
<dbReference type="InterPro" id="IPR042115">
    <property type="entry name" value="PriA_3primeBD_sf"/>
</dbReference>
<feature type="domain" description="Helicase ATP-binding" evidence="12">
    <location>
        <begin position="209"/>
        <end position="375"/>
    </location>
</feature>
<dbReference type="PANTHER" id="PTHR30580">
    <property type="entry name" value="PRIMOSOMAL PROTEIN N"/>
    <property type="match status" value="1"/>
</dbReference>
<feature type="binding site" evidence="11">
    <location>
        <position position="434"/>
    </location>
    <ligand>
        <name>Zn(2+)</name>
        <dbReference type="ChEBI" id="CHEBI:29105"/>
        <label>1</label>
    </ligand>
</feature>
<dbReference type="NCBIfam" id="NF004065">
    <property type="entry name" value="PRK05580.1-1"/>
    <property type="match status" value="1"/>
</dbReference>
<dbReference type="Gene3D" id="3.40.50.300">
    <property type="entry name" value="P-loop containing nucleotide triphosphate hydrolases"/>
    <property type="match status" value="2"/>
</dbReference>
<evidence type="ECO:0000256" key="6">
    <source>
        <dbReference type="ARBA" id="ARBA00022806"/>
    </source>
</evidence>
<dbReference type="Pfam" id="PF00270">
    <property type="entry name" value="DEAD"/>
    <property type="match status" value="1"/>
</dbReference>
<dbReference type="RefSeq" id="WP_233052499.1">
    <property type="nucleotide sequence ID" value="NZ_JAIMJA010000008.1"/>
</dbReference>
<comment type="caution">
    <text evidence="14">The sequence shown here is derived from an EMBL/GenBank/DDBJ whole genome shotgun (WGS) entry which is preliminary data.</text>
</comment>
<dbReference type="InterPro" id="IPR041222">
    <property type="entry name" value="PriA_3primeBD"/>
</dbReference>
<dbReference type="Gene3D" id="3.40.1440.60">
    <property type="entry name" value="PriA, 3(prime) DNA-binding domain"/>
    <property type="match status" value="1"/>
</dbReference>